<dbReference type="CDD" id="cd06661">
    <property type="entry name" value="GGCT_like"/>
    <property type="match status" value="1"/>
</dbReference>
<sequence>MGNQRMNFIDKIFFYGSLKSDGPFYSMYAKNVLFKNRAYTYGRMAMYKGTFPALLEDKDSVVYGELITVFNVRDVLLVLDNVEKYLDRVSQTVWVLPSNGDDSANKEPKEVTAWVYIYKGDMSYISYLDMQEWDNKQLKL</sequence>
<dbReference type="SUPFAM" id="SSF110857">
    <property type="entry name" value="Gamma-glutamyl cyclotransferase-like"/>
    <property type="match status" value="1"/>
</dbReference>
<dbReference type="Proteomes" id="UP000262325">
    <property type="component" value="Unassembled WGS sequence"/>
</dbReference>
<dbReference type="AlphaFoldDB" id="A0A3D5Q8G7"/>
<dbReference type="EMBL" id="DPPF01000010">
    <property type="protein sequence ID" value="HCW92131.1"/>
    <property type="molecule type" value="Genomic_DNA"/>
</dbReference>
<dbReference type="Gene3D" id="3.10.490.10">
    <property type="entry name" value="Gamma-glutamyl cyclotransferase-like"/>
    <property type="match status" value="1"/>
</dbReference>
<feature type="domain" description="Gamma-glutamylcyclotransferase AIG2-like" evidence="1">
    <location>
        <begin position="12"/>
        <end position="134"/>
    </location>
</feature>
<gene>
    <name evidence="2" type="ORF">DHM44_00440</name>
</gene>
<dbReference type="InterPro" id="IPR009288">
    <property type="entry name" value="AIG2-like_dom"/>
</dbReference>
<evidence type="ECO:0000259" key="1">
    <source>
        <dbReference type="Pfam" id="PF06094"/>
    </source>
</evidence>
<dbReference type="InterPro" id="IPR013024">
    <property type="entry name" value="GGCT-like"/>
</dbReference>
<name>A0A3D5Q8G7_FLESI</name>
<organism evidence="2 3">
    <name type="scientific">Flexistipes sinusarabici</name>
    <dbReference type="NCBI Taxonomy" id="2352"/>
    <lineage>
        <taxon>Bacteria</taxon>
        <taxon>Pseudomonadati</taxon>
        <taxon>Deferribacterota</taxon>
        <taxon>Deferribacteres</taxon>
        <taxon>Deferribacterales</taxon>
        <taxon>Flexistipitaceae</taxon>
        <taxon>Flexistipes</taxon>
    </lineage>
</organism>
<dbReference type="InterPro" id="IPR036568">
    <property type="entry name" value="GGCT-like_sf"/>
</dbReference>
<reference evidence="2 3" key="1">
    <citation type="journal article" date="2018" name="Nat. Biotechnol.">
        <title>A standardized bacterial taxonomy based on genome phylogeny substantially revises the tree of life.</title>
        <authorList>
            <person name="Parks D.H."/>
            <person name="Chuvochina M."/>
            <person name="Waite D.W."/>
            <person name="Rinke C."/>
            <person name="Skarshewski A."/>
            <person name="Chaumeil P.A."/>
            <person name="Hugenholtz P."/>
        </authorList>
    </citation>
    <scope>NUCLEOTIDE SEQUENCE [LARGE SCALE GENOMIC DNA]</scope>
    <source>
        <strain evidence="2">UBA8672</strain>
    </source>
</reference>
<evidence type="ECO:0000313" key="3">
    <source>
        <dbReference type="Proteomes" id="UP000262325"/>
    </source>
</evidence>
<proteinExistence type="predicted"/>
<evidence type="ECO:0000313" key="2">
    <source>
        <dbReference type="EMBL" id="HCW92131.1"/>
    </source>
</evidence>
<accession>A0A3D5Q8G7</accession>
<protein>
    <recommendedName>
        <fullName evidence="1">Gamma-glutamylcyclotransferase AIG2-like domain-containing protein</fullName>
    </recommendedName>
</protein>
<comment type="caution">
    <text evidence="2">The sequence shown here is derived from an EMBL/GenBank/DDBJ whole genome shotgun (WGS) entry which is preliminary data.</text>
</comment>
<dbReference type="Pfam" id="PF06094">
    <property type="entry name" value="GGACT"/>
    <property type="match status" value="1"/>
</dbReference>